<organism evidence="2 3">
    <name type="scientific">Candidatus Thiodiazotropha endoloripes</name>
    <dbReference type="NCBI Taxonomy" id="1818881"/>
    <lineage>
        <taxon>Bacteria</taxon>
        <taxon>Pseudomonadati</taxon>
        <taxon>Pseudomonadota</taxon>
        <taxon>Gammaproteobacteria</taxon>
        <taxon>Chromatiales</taxon>
        <taxon>Sedimenticolaceae</taxon>
        <taxon>Candidatus Thiodiazotropha</taxon>
    </lineage>
</organism>
<evidence type="ECO:0000313" key="2">
    <source>
        <dbReference type="EMBL" id="ODB98359.1"/>
    </source>
</evidence>
<dbReference type="GO" id="GO:0016226">
    <property type="term" value="P:iron-sulfur cluster assembly"/>
    <property type="evidence" value="ECO:0007669"/>
    <property type="project" value="TreeGrafter"/>
</dbReference>
<reference evidence="2 3" key="1">
    <citation type="submission" date="2016-03" db="EMBL/GenBank/DDBJ databases">
        <title>Chemosynthetic sulphur-oxidizing symbionts of marine invertebrate animals are capable of nitrogen fixation.</title>
        <authorList>
            <person name="Petersen J.M."/>
            <person name="Kemper A."/>
            <person name="Gruber-Vodicka H."/>
            <person name="Cardini U."/>
            <person name="Geest Mvander."/>
            <person name="Kleiner M."/>
            <person name="Bulgheresi S."/>
            <person name="Fussmann M."/>
            <person name="Herbold C."/>
            <person name="Seah B.K.B."/>
            <person name="Antony C.Paul."/>
            <person name="Liu D."/>
            <person name="Belitz A."/>
            <person name="Weber M."/>
        </authorList>
    </citation>
    <scope>NUCLEOTIDE SEQUENCE [LARGE SCALE GENOMIC DNA]</scope>
    <source>
        <strain evidence="2">G_D</strain>
    </source>
</reference>
<evidence type="ECO:0000256" key="1">
    <source>
        <dbReference type="RuleBase" id="RU003860"/>
    </source>
</evidence>
<dbReference type="SUPFAM" id="SSF82657">
    <property type="entry name" value="BolA-like"/>
    <property type="match status" value="1"/>
</dbReference>
<sequence>MNEEEIVTRVRSLHPQAVIDIAGEDCSFELYVVSEAFTGVSILKRQQPILALFKEEISNGTLHALTIKAKTPAELSSQGGLVQIQPLA</sequence>
<dbReference type="EMBL" id="LVJZ01000003">
    <property type="protein sequence ID" value="ODB98359.1"/>
    <property type="molecule type" value="Genomic_DNA"/>
</dbReference>
<dbReference type="Gene3D" id="3.30.300.90">
    <property type="entry name" value="BolA-like"/>
    <property type="match status" value="1"/>
</dbReference>
<protein>
    <submittedName>
        <fullName evidence="2">BolA family protein</fullName>
    </submittedName>
</protein>
<dbReference type="InterPro" id="IPR002634">
    <property type="entry name" value="BolA"/>
</dbReference>
<proteinExistence type="inferred from homology"/>
<dbReference type="InterPro" id="IPR036065">
    <property type="entry name" value="BolA-like_sf"/>
</dbReference>
<dbReference type="RefSeq" id="WP_069006796.1">
    <property type="nucleotide sequence ID" value="NZ_LVJW01000003.1"/>
</dbReference>
<dbReference type="Pfam" id="PF01722">
    <property type="entry name" value="BolA"/>
    <property type="match status" value="1"/>
</dbReference>
<dbReference type="PANTHER" id="PTHR46230:SF3">
    <property type="entry name" value="SUFE-LIKE PROTEIN 1, CHLOROPLASTIC_MITOCHONDRIAL"/>
    <property type="match status" value="1"/>
</dbReference>
<accession>A0A1E2UUB3</accession>
<gene>
    <name evidence="2" type="ORF">A3196_17360</name>
</gene>
<name>A0A1E2UUB3_9GAMM</name>
<dbReference type="AlphaFoldDB" id="A0A1E2UUB3"/>
<keyword evidence="3" id="KW-1185">Reference proteome</keyword>
<dbReference type="OrthoDB" id="9801469at2"/>
<dbReference type="PANTHER" id="PTHR46230">
    <property type="match status" value="1"/>
</dbReference>
<evidence type="ECO:0000313" key="3">
    <source>
        <dbReference type="Proteomes" id="UP000094849"/>
    </source>
</evidence>
<dbReference type="STRING" id="1818881.A3196_17360"/>
<dbReference type="Proteomes" id="UP000094849">
    <property type="component" value="Unassembled WGS sequence"/>
</dbReference>
<comment type="similarity">
    <text evidence="1">Belongs to the BolA/IbaG family.</text>
</comment>
<comment type="caution">
    <text evidence="2">The sequence shown here is derived from an EMBL/GenBank/DDBJ whole genome shotgun (WGS) entry which is preliminary data.</text>
</comment>